<keyword evidence="6" id="KW-1185">Reference proteome</keyword>
<evidence type="ECO:0000313" key="6">
    <source>
        <dbReference type="Proteomes" id="UP000199183"/>
    </source>
</evidence>
<evidence type="ECO:0000256" key="1">
    <source>
        <dbReference type="ARBA" id="ARBA00022676"/>
    </source>
</evidence>
<dbReference type="PANTHER" id="PTHR46401">
    <property type="entry name" value="GLYCOSYLTRANSFERASE WBBK-RELATED"/>
    <property type="match status" value="1"/>
</dbReference>
<dbReference type="Proteomes" id="UP000199183">
    <property type="component" value="Unassembled WGS sequence"/>
</dbReference>
<dbReference type="Pfam" id="PF13439">
    <property type="entry name" value="Glyco_transf_4"/>
    <property type="match status" value="1"/>
</dbReference>
<evidence type="ECO:0000259" key="4">
    <source>
        <dbReference type="Pfam" id="PF13439"/>
    </source>
</evidence>
<reference evidence="5 6" key="1">
    <citation type="submission" date="2016-10" db="EMBL/GenBank/DDBJ databases">
        <authorList>
            <person name="de Groot N.N."/>
        </authorList>
    </citation>
    <scope>NUCLEOTIDE SEQUENCE [LARGE SCALE GENOMIC DNA]</scope>
    <source>
        <strain evidence="5 6">DSM 21799</strain>
    </source>
</reference>
<name>A0A1H4ITG9_9MICO</name>
<feature type="domain" description="Glycosyl transferase family 1" evidence="3">
    <location>
        <begin position="198"/>
        <end position="350"/>
    </location>
</feature>
<evidence type="ECO:0000313" key="5">
    <source>
        <dbReference type="EMBL" id="SEB36946.1"/>
    </source>
</evidence>
<dbReference type="EMBL" id="FNRY01000001">
    <property type="protein sequence ID" value="SEB36946.1"/>
    <property type="molecule type" value="Genomic_DNA"/>
</dbReference>
<dbReference type="Gene3D" id="3.40.50.2000">
    <property type="entry name" value="Glycogen Phosphorylase B"/>
    <property type="match status" value="2"/>
</dbReference>
<organism evidence="5 6">
    <name type="scientific">Paramicrobacterium humi</name>
    <dbReference type="NCBI Taxonomy" id="640635"/>
    <lineage>
        <taxon>Bacteria</taxon>
        <taxon>Bacillati</taxon>
        <taxon>Actinomycetota</taxon>
        <taxon>Actinomycetes</taxon>
        <taxon>Micrococcales</taxon>
        <taxon>Microbacteriaceae</taxon>
        <taxon>Paramicrobacterium</taxon>
    </lineage>
</organism>
<dbReference type="GO" id="GO:0009103">
    <property type="term" value="P:lipopolysaccharide biosynthetic process"/>
    <property type="evidence" value="ECO:0007669"/>
    <property type="project" value="TreeGrafter"/>
</dbReference>
<dbReference type="PANTHER" id="PTHR46401:SF2">
    <property type="entry name" value="GLYCOSYLTRANSFERASE WBBK-RELATED"/>
    <property type="match status" value="1"/>
</dbReference>
<dbReference type="InterPro" id="IPR001296">
    <property type="entry name" value="Glyco_trans_1"/>
</dbReference>
<dbReference type="AlphaFoldDB" id="A0A1H4ITG9"/>
<keyword evidence="1" id="KW-0328">Glycosyltransferase</keyword>
<dbReference type="CDD" id="cd03809">
    <property type="entry name" value="GT4_MtfB-like"/>
    <property type="match status" value="1"/>
</dbReference>
<sequence length="377" mass="39918">MTTLRVIVDQMIPPVQGDLGAYSRDLARALIRTAPRGCDVEAIIAAHGDDEVADVRKRLGGLSGLHKTTLRRRELSAAWQLGVASPQVSTGLIHSPTLLAPLVKHDVDHGTQITVTLHDLLPWTQPKSLTPATVSGQKALLKRALKHADALVVPTHALANQLSDIADFGQRVRVIPGAAPSTLRLPVNPDQRAKELGLPPDYIVAMGSLEPRRGIIELITAMARSNAPDLPLLIIGPETWGDVTIEGTADEAGVSEGRVAGLGELADADKALVLSRASALVVPSVGEGFGMPLVEAFTFGTPVIHSDDPALVETAGGAGYVVEAEGKGYADRLAEAMSAVLSDGSQRDRLRVLSHDRARAFTWADSASLLWTLHSDL</sequence>
<accession>A0A1H4ITG9</accession>
<dbReference type="OrthoDB" id="9801609at2"/>
<dbReference type="STRING" id="640635.SAMN04489806_0218"/>
<feature type="domain" description="Glycosyltransferase subfamily 4-like N-terminal" evidence="4">
    <location>
        <begin position="22"/>
        <end position="176"/>
    </location>
</feature>
<dbReference type="GO" id="GO:0016757">
    <property type="term" value="F:glycosyltransferase activity"/>
    <property type="evidence" value="ECO:0007669"/>
    <property type="project" value="UniProtKB-KW"/>
</dbReference>
<dbReference type="Pfam" id="PF00534">
    <property type="entry name" value="Glycos_transf_1"/>
    <property type="match status" value="1"/>
</dbReference>
<evidence type="ECO:0000256" key="2">
    <source>
        <dbReference type="ARBA" id="ARBA00022679"/>
    </source>
</evidence>
<protein>
    <submittedName>
        <fullName evidence="5">Glycosyltransferase involved in cell wall bisynthesis</fullName>
    </submittedName>
</protein>
<dbReference type="InterPro" id="IPR028098">
    <property type="entry name" value="Glyco_trans_4-like_N"/>
</dbReference>
<keyword evidence="2 5" id="KW-0808">Transferase</keyword>
<proteinExistence type="predicted"/>
<evidence type="ECO:0000259" key="3">
    <source>
        <dbReference type="Pfam" id="PF00534"/>
    </source>
</evidence>
<gene>
    <name evidence="5" type="ORF">SAMN04489806_0218</name>
</gene>
<dbReference type="SUPFAM" id="SSF53756">
    <property type="entry name" value="UDP-Glycosyltransferase/glycogen phosphorylase"/>
    <property type="match status" value="1"/>
</dbReference>